<dbReference type="Proteomes" id="UP001415857">
    <property type="component" value="Unassembled WGS sequence"/>
</dbReference>
<proteinExistence type="predicted"/>
<dbReference type="PANTHER" id="PTHR12904:SF23">
    <property type="entry name" value="PROTEIN ZER-1 HOMOLOG"/>
    <property type="match status" value="1"/>
</dbReference>
<dbReference type="Gene3D" id="3.80.10.10">
    <property type="entry name" value="Ribonuclease Inhibitor"/>
    <property type="match status" value="3"/>
</dbReference>
<dbReference type="SUPFAM" id="SSF52047">
    <property type="entry name" value="RNI-like"/>
    <property type="match status" value="1"/>
</dbReference>
<dbReference type="AlphaFoldDB" id="A0AAP0RE99"/>
<feature type="domain" description="F-box/LRR-repeat protein 15-like leucin rich repeat" evidence="1">
    <location>
        <begin position="82"/>
        <end position="252"/>
    </location>
</feature>
<keyword evidence="3" id="KW-1185">Reference proteome</keyword>
<dbReference type="EMBL" id="JBBPBK010000011">
    <property type="protein sequence ID" value="KAK9275038.1"/>
    <property type="molecule type" value="Genomic_DNA"/>
</dbReference>
<dbReference type="SMART" id="SM00367">
    <property type="entry name" value="LRR_CC"/>
    <property type="match status" value="5"/>
</dbReference>
<dbReference type="PANTHER" id="PTHR12904">
    <property type="match status" value="1"/>
</dbReference>
<evidence type="ECO:0000313" key="3">
    <source>
        <dbReference type="Proteomes" id="UP001415857"/>
    </source>
</evidence>
<name>A0AAP0RE99_LIQFO</name>
<dbReference type="InterPro" id="IPR032675">
    <property type="entry name" value="LRR_dom_sf"/>
</dbReference>
<organism evidence="2 3">
    <name type="scientific">Liquidambar formosana</name>
    <name type="common">Formosan gum</name>
    <dbReference type="NCBI Taxonomy" id="63359"/>
    <lineage>
        <taxon>Eukaryota</taxon>
        <taxon>Viridiplantae</taxon>
        <taxon>Streptophyta</taxon>
        <taxon>Embryophyta</taxon>
        <taxon>Tracheophyta</taxon>
        <taxon>Spermatophyta</taxon>
        <taxon>Magnoliopsida</taxon>
        <taxon>eudicotyledons</taxon>
        <taxon>Gunneridae</taxon>
        <taxon>Pentapetalae</taxon>
        <taxon>Saxifragales</taxon>
        <taxon>Altingiaceae</taxon>
        <taxon>Liquidambar</taxon>
    </lineage>
</organism>
<gene>
    <name evidence="2" type="ORF">L1049_022296</name>
</gene>
<dbReference type="InterPro" id="IPR006553">
    <property type="entry name" value="Leu-rich_rpt_Cys-con_subtyp"/>
</dbReference>
<comment type="caution">
    <text evidence="2">The sequence shown here is derived from an EMBL/GenBank/DDBJ whole genome shotgun (WGS) entry which is preliminary data.</text>
</comment>
<accession>A0AAP0RE99</accession>
<evidence type="ECO:0000259" key="1">
    <source>
        <dbReference type="Pfam" id="PF25372"/>
    </source>
</evidence>
<protein>
    <recommendedName>
        <fullName evidence="1">F-box/LRR-repeat protein 15-like leucin rich repeat domain-containing protein</fullName>
    </recommendedName>
</protein>
<dbReference type="Pfam" id="PF00560">
    <property type="entry name" value="LRR_1"/>
    <property type="match status" value="1"/>
</dbReference>
<sequence>MKSTDRIQNQRMASEALGVERTLIRLCIEAASESEHSVEKWRRQRRTLERLPSYLAEALLSHLLRRRLLKPSLLEVFKHSVEEIDLRGETSVDAEWMAYIGAFRSLRSLNVSNCHRITNSAIWSIAGMTTLKEVDLSRCSKVNDVGIRHLLSIPTLEKLCISETGLTAKGVTLLSSLTNLSVLDLGGLPVTDQTLSSLQVLTKLQYLDLWGSKISNKGAAVLDMFPKLRFLNLAWTNVTKLPNLSSIACLNMSNCTIHSIFEGDAYRSSLVKLIVSGATFANEPGVFLCIETSHLSFLDVSKSSLSDFRFLRFMNALEYLDLSFCMMEDDSVALIASIGANLRTLNLSNTRISSTGVGILAGHVPNLEVISLSHTPIDDAAIFHISMMPSVKVINLNNTNVKGFTHQVGAGSDRHSFTDRTTKS</sequence>
<dbReference type="InterPro" id="IPR051341">
    <property type="entry name" value="Zyg-11_UBL_adapter"/>
</dbReference>
<dbReference type="InterPro" id="IPR001611">
    <property type="entry name" value="Leu-rich_rpt"/>
</dbReference>
<evidence type="ECO:0000313" key="2">
    <source>
        <dbReference type="EMBL" id="KAK9275038.1"/>
    </source>
</evidence>
<dbReference type="InterPro" id="IPR057207">
    <property type="entry name" value="FBXL15_LRR"/>
</dbReference>
<reference evidence="2 3" key="1">
    <citation type="journal article" date="2024" name="Plant J.">
        <title>Genome sequences and population genomics reveal climatic adaptation and genomic divergence between two closely related sweetgum species.</title>
        <authorList>
            <person name="Xu W.Q."/>
            <person name="Ren C.Q."/>
            <person name="Zhang X.Y."/>
            <person name="Comes H.P."/>
            <person name="Liu X.H."/>
            <person name="Li Y.G."/>
            <person name="Kettle C.J."/>
            <person name="Jalonen R."/>
            <person name="Gaisberger H."/>
            <person name="Ma Y.Z."/>
            <person name="Qiu Y.X."/>
        </authorList>
    </citation>
    <scope>NUCLEOTIDE SEQUENCE [LARGE SCALE GENOMIC DNA]</scope>
    <source>
        <strain evidence="2">Hangzhou</strain>
    </source>
</reference>
<dbReference type="Pfam" id="PF25372">
    <property type="entry name" value="DUF7885"/>
    <property type="match status" value="1"/>
</dbReference>